<protein>
    <submittedName>
        <fullName evidence="2">Uncharacterized protein</fullName>
    </submittedName>
</protein>
<dbReference type="EMBL" id="JACXWD010000003">
    <property type="protein sequence ID" value="MBD3866830.1"/>
    <property type="molecule type" value="Genomic_DNA"/>
</dbReference>
<gene>
    <name evidence="2" type="ORF">IFK94_01795</name>
</gene>
<sequence>MTRMTRAVWPMLLFVVGIVVGGSAAAQDDAGTARPTPKGADLVLLEEIRVLARRMTVLRETSPALDPPPVAVRATQDLIRIAMEIRGRSMLPAEQLAARDRAWADLGFPRPDVPTSALTHLAGDIAGVGLDAAGNRLLVDVDRLTDEDFFIEQPNDPTIALLLATGVRPDEPTMVHALMHLVQHQRGRTVGETTTDALLAAAALEEGEANLVAVMYLFKAMGLQRNILAMGYTPDQALAGALMPTGFEGAPELDRQILNFVYMDGFEALSWIWQAAGWEGVDRFIGRSRATHDLLHMDRPPARTVLPEPVLPELPAGYTVRDRDSLGELGIVMLVNAMTGKENLGPQAGDGWLADRVLRLETDRGGNGVTVWVSRWRDEKQAEEFLQLYRRGPEPATGLDRTSRRTGSEVEILVIPSSLRPPEPSGE</sequence>
<reference evidence="2 3" key="1">
    <citation type="submission" date="2020-08" db="EMBL/GenBank/DDBJ databases">
        <title>Acidobacteriota in marine sediments use diverse sulfur dissimilation pathways.</title>
        <authorList>
            <person name="Wasmund K."/>
        </authorList>
    </citation>
    <scope>NUCLEOTIDE SEQUENCE [LARGE SCALE GENOMIC DNA]</scope>
    <source>
        <strain evidence="2">MAG AM4</strain>
    </source>
</reference>
<accession>A0A8J6Y456</accession>
<name>A0A8J6Y456_9BACT</name>
<comment type="caution">
    <text evidence="2">The sequence shown here is derived from an EMBL/GenBank/DDBJ whole genome shotgun (WGS) entry which is preliminary data.</text>
</comment>
<evidence type="ECO:0000256" key="1">
    <source>
        <dbReference type="SAM" id="MobiDB-lite"/>
    </source>
</evidence>
<proteinExistence type="predicted"/>
<evidence type="ECO:0000313" key="3">
    <source>
        <dbReference type="Proteomes" id="UP000648239"/>
    </source>
</evidence>
<evidence type="ECO:0000313" key="2">
    <source>
        <dbReference type="EMBL" id="MBD3866830.1"/>
    </source>
</evidence>
<dbReference type="Proteomes" id="UP000648239">
    <property type="component" value="Unassembled WGS sequence"/>
</dbReference>
<dbReference type="AlphaFoldDB" id="A0A8J6Y456"/>
<feature type="region of interest" description="Disordered" evidence="1">
    <location>
        <begin position="390"/>
        <end position="427"/>
    </location>
</feature>
<organism evidence="2 3">
    <name type="scientific">Candidatus Polarisedimenticola svalbardensis</name>
    <dbReference type="NCBI Taxonomy" id="2886004"/>
    <lineage>
        <taxon>Bacteria</taxon>
        <taxon>Pseudomonadati</taxon>
        <taxon>Acidobacteriota</taxon>
        <taxon>Candidatus Polarisedimenticolia</taxon>
        <taxon>Candidatus Polarisedimenticolales</taxon>
        <taxon>Candidatus Polarisedimenticolaceae</taxon>
        <taxon>Candidatus Polarisedimenticola</taxon>
    </lineage>
</organism>